<evidence type="ECO:0000313" key="14">
    <source>
        <dbReference type="EMBL" id="MFC6644293.1"/>
    </source>
</evidence>
<name>A0ABW1Z5Z7_9BACT</name>
<evidence type="ECO:0000256" key="4">
    <source>
        <dbReference type="ARBA" id="ARBA00022475"/>
    </source>
</evidence>
<feature type="transmembrane region" description="Helical" evidence="12">
    <location>
        <begin position="206"/>
        <end position="226"/>
    </location>
</feature>
<dbReference type="EMBL" id="JBHSWI010000001">
    <property type="protein sequence ID" value="MFC6644293.1"/>
    <property type="molecule type" value="Genomic_DNA"/>
</dbReference>
<comment type="subcellular location">
    <subcellularLocation>
        <location evidence="12">Cell membrane</location>
        <topology evidence="12">Multi-pass membrane protein</topology>
    </subcellularLocation>
    <subcellularLocation>
        <location evidence="12">Bacterial flagellum basal body</location>
    </subcellularLocation>
</comment>
<reference evidence="15" key="1">
    <citation type="journal article" date="2019" name="Int. J. Syst. Evol. Microbiol.">
        <title>The Global Catalogue of Microorganisms (GCM) 10K type strain sequencing project: providing services to taxonomists for standard genome sequencing and annotation.</title>
        <authorList>
            <consortium name="The Broad Institute Genomics Platform"/>
            <consortium name="The Broad Institute Genome Sequencing Center for Infectious Disease"/>
            <person name="Wu L."/>
            <person name="Ma J."/>
        </authorList>
    </citation>
    <scope>NUCLEOTIDE SEQUENCE [LARGE SCALE GENOMIC DNA]</scope>
    <source>
        <strain evidence="15">CGMCC 1.16026</strain>
    </source>
</reference>
<evidence type="ECO:0000256" key="8">
    <source>
        <dbReference type="ARBA" id="ARBA00022989"/>
    </source>
</evidence>
<comment type="caution">
    <text evidence="14">The sequence shown here is derived from an EMBL/GenBank/DDBJ whole genome shotgun (WGS) entry which is preliminary data.</text>
</comment>
<dbReference type="NCBIfam" id="NF009438">
    <property type="entry name" value="PRK12797.1"/>
    <property type="match status" value="1"/>
</dbReference>
<evidence type="ECO:0000256" key="1">
    <source>
        <dbReference type="ARBA" id="ARBA00006257"/>
    </source>
</evidence>
<keyword evidence="10" id="KW-0975">Bacterial flagellum</keyword>
<keyword evidence="9 12" id="KW-0472">Membrane</keyword>
<keyword evidence="8 12" id="KW-1133">Transmembrane helix</keyword>
<dbReference type="PANTHER" id="PTHR30587">
    <property type="entry name" value="FLAGELLAR BIOSYNTHETIC PROTEIN FLIP"/>
    <property type="match status" value="1"/>
</dbReference>
<dbReference type="NCBIfam" id="TIGR01103">
    <property type="entry name" value="fliP"/>
    <property type="match status" value="1"/>
</dbReference>
<keyword evidence="14" id="KW-0282">Flagellum</keyword>
<dbReference type="Pfam" id="PF00813">
    <property type="entry name" value="FliP"/>
    <property type="match status" value="1"/>
</dbReference>
<comment type="similarity">
    <text evidence="1 12">Belongs to the FliP/MopC/SpaP family.</text>
</comment>
<evidence type="ECO:0000256" key="5">
    <source>
        <dbReference type="ARBA" id="ARBA00022692"/>
    </source>
</evidence>
<feature type="transmembrane region" description="Helical" evidence="12">
    <location>
        <begin position="238"/>
        <end position="258"/>
    </location>
</feature>
<feature type="transmembrane region" description="Helical" evidence="12">
    <location>
        <begin position="67"/>
        <end position="97"/>
    </location>
</feature>
<gene>
    <name evidence="12 14" type="primary">fliP</name>
    <name evidence="14" type="ORF">ACFQBQ_01535</name>
</gene>
<keyword evidence="15" id="KW-1185">Reference proteome</keyword>
<keyword evidence="5 12" id="KW-0812">Transmembrane</keyword>
<evidence type="ECO:0000256" key="2">
    <source>
        <dbReference type="ARBA" id="ARBA00021714"/>
    </source>
</evidence>
<keyword evidence="4 12" id="KW-1003">Cell membrane</keyword>
<comment type="caution">
    <text evidence="12">Lacks conserved residue(s) required for the propagation of feature annotation.</text>
</comment>
<evidence type="ECO:0000313" key="15">
    <source>
        <dbReference type="Proteomes" id="UP001596391"/>
    </source>
</evidence>
<keyword evidence="7 12" id="KW-0653">Protein transport</keyword>
<dbReference type="InterPro" id="IPR005838">
    <property type="entry name" value="T3SS_IM_P"/>
</dbReference>
<evidence type="ECO:0000256" key="13">
    <source>
        <dbReference type="SAM" id="MobiDB-lite"/>
    </source>
</evidence>
<accession>A0ABW1Z5Z7</accession>
<protein>
    <recommendedName>
        <fullName evidence="2 12">Flagellar biosynthetic protein FliP</fullName>
    </recommendedName>
</protein>
<keyword evidence="3 12" id="KW-0813">Transport</keyword>
<dbReference type="PRINTS" id="PR00951">
    <property type="entry name" value="FLGBIOSNFLIP"/>
</dbReference>
<comment type="function">
    <text evidence="12">Plays a role in the flagellum-specific transport system.</text>
</comment>
<evidence type="ECO:0000256" key="7">
    <source>
        <dbReference type="ARBA" id="ARBA00022927"/>
    </source>
</evidence>
<evidence type="ECO:0000256" key="11">
    <source>
        <dbReference type="ARBA" id="ARBA00023225"/>
    </source>
</evidence>
<keyword evidence="11 12" id="KW-1006">Bacterial flagellum protein export</keyword>
<evidence type="ECO:0000256" key="3">
    <source>
        <dbReference type="ARBA" id="ARBA00022448"/>
    </source>
</evidence>
<proteinExistence type="inferred from homology"/>
<evidence type="ECO:0000256" key="6">
    <source>
        <dbReference type="ARBA" id="ARBA00022795"/>
    </source>
</evidence>
<dbReference type="Proteomes" id="UP001596391">
    <property type="component" value="Unassembled WGS sequence"/>
</dbReference>
<keyword evidence="14" id="KW-0966">Cell projection</keyword>
<sequence>MRSAIAEVPLHPLQDAQWVHRSTAHKVSEKHPAPKVQSQKEVVPASHPGNALNLLAATKDNSTPWSIVVGLTLLTLLPAMLLAMTPMVRLLVVFHFLRQALGTQTAPSNQVLMGLALMMTWFLMQPVLTQVDQQALQPFQQNKISLSEAMDRGSQPVKQYMLHYAREKDLEVFVAASHTARPSTPSELGMQIVVPAYILSELKSGFQIGAVLFLPFLLIDFLVASITTSIGMLQLSPTVISTPVKILLFVMVDGWTLLADQLVKSF</sequence>
<evidence type="ECO:0000256" key="12">
    <source>
        <dbReference type="RuleBase" id="RU362069"/>
    </source>
</evidence>
<evidence type="ECO:0000256" key="9">
    <source>
        <dbReference type="ARBA" id="ARBA00023136"/>
    </source>
</evidence>
<organism evidence="14 15">
    <name type="scientific">Granulicella cerasi</name>
    <dbReference type="NCBI Taxonomy" id="741063"/>
    <lineage>
        <taxon>Bacteria</taxon>
        <taxon>Pseudomonadati</taxon>
        <taxon>Acidobacteriota</taxon>
        <taxon>Terriglobia</taxon>
        <taxon>Terriglobales</taxon>
        <taxon>Acidobacteriaceae</taxon>
        <taxon>Granulicella</taxon>
    </lineage>
</organism>
<evidence type="ECO:0000256" key="10">
    <source>
        <dbReference type="ARBA" id="ARBA00023143"/>
    </source>
</evidence>
<dbReference type="RefSeq" id="WP_263372383.1">
    <property type="nucleotide sequence ID" value="NZ_JAGSYD010000004.1"/>
</dbReference>
<keyword evidence="14" id="KW-0969">Cilium</keyword>
<dbReference type="InterPro" id="IPR005837">
    <property type="entry name" value="FliP"/>
</dbReference>
<dbReference type="PRINTS" id="PR01302">
    <property type="entry name" value="TYPE3IMPPROT"/>
</dbReference>
<keyword evidence="6 12" id="KW-1005">Bacterial flagellum biogenesis</keyword>
<feature type="region of interest" description="Disordered" evidence="13">
    <location>
        <begin position="21"/>
        <end position="43"/>
    </location>
</feature>
<dbReference type="PROSITE" id="PS01061">
    <property type="entry name" value="FLIP_2"/>
    <property type="match status" value="1"/>
</dbReference>
<dbReference type="PANTHER" id="PTHR30587:SF0">
    <property type="entry name" value="FLAGELLAR BIOSYNTHETIC PROTEIN FLIP"/>
    <property type="match status" value="1"/>
</dbReference>